<sequence>MAGQWLNTVFTIAMQGILLLRAHALWNCSRKVLVVLLIIFVCETIVVVVVNGMLYNFAVMKEFIMSMGPSVGHVIEAGETDTSILEPWQTIYIVLELTFDTLLFIIALLASVKHTLEVKRMVKGWPINPLVKTMVADQIVYFILYAVWQAVSLPQGIPSSGAGYAALTGLTSLFSGFMAIAGPRMVISLRAQELKAREGTLPTELSTIQFDAQDLPSHSAASEEGPEPMAGHSHIHVRSSRHEVDAEY</sequence>
<organism evidence="1 2">
    <name type="scientific">Hygrophoropsis aurantiaca</name>
    <dbReference type="NCBI Taxonomy" id="72124"/>
    <lineage>
        <taxon>Eukaryota</taxon>
        <taxon>Fungi</taxon>
        <taxon>Dikarya</taxon>
        <taxon>Basidiomycota</taxon>
        <taxon>Agaricomycotina</taxon>
        <taxon>Agaricomycetes</taxon>
        <taxon>Agaricomycetidae</taxon>
        <taxon>Boletales</taxon>
        <taxon>Coniophorineae</taxon>
        <taxon>Hygrophoropsidaceae</taxon>
        <taxon>Hygrophoropsis</taxon>
    </lineage>
</organism>
<evidence type="ECO:0000313" key="2">
    <source>
        <dbReference type="Proteomes" id="UP000790377"/>
    </source>
</evidence>
<proteinExistence type="predicted"/>
<accession>A0ACB8A8I4</accession>
<dbReference type="EMBL" id="MU267762">
    <property type="protein sequence ID" value="KAH7909398.1"/>
    <property type="molecule type" value="Genomic_DNA"/>
</dbReference>
<gene>
    <name evidence="1" type="ORF">BJ138DRAFT_1155385</name>
</gene>
<keyword evidence="2" id="KW-1185">Reference proteome</keyword>
<protein>
    <submittedName>
        <fullName evidence="1">Uncharacterized protein</fullName>
    </submittedName>
</protein>
<comment type="caution">
    <text evidence="1">The sequence shown here is derived from an EMBL/GenBank/DDBJ whole genome shotgun (WGS) entry which is preliminary data.</text>
</comment>
<dbReference type="Proteomes" id="UP000790377">
    <property type="component" value="Unassembled WGS sequence"/>
</dbReference>
<reference evidence="1" key="1">
    <citation type="journal article" date="2021" name="New Phytol.">
        <title>Evolutionary innovations through gain and loss of genes in the ectomycorrhizal Boletales.</title>
        <authorList>
            <person name="Wu G."/>
            <person name="Miyauchi S."/>
            <person name="Morin E."/>
            <person name="Kuo A."/>
            <person name="Drula E."/>
            <person name="Varga T."/>
            <person name="Kohler A."/>
            <person name="Feng B."/>
            <person name="Cao Y."/>
            <person name="Lipzen A."/>
            <person name="Daum C."/>
            <person name="Hundley H."/>
            <person name="Pangilinan J."/>
            <person name="Johnson J."/>
            <person name="Barry K."/>
            <person name="LaButti K."/>
            <person name="Ng V."/>
            <person name="Ahrendt S."/>
            <person name="Min B."/>
            <person name="Choi I.G."/>
            <person name="Park H."/>
            <person name="Plett J.M."/>
            <person name="Magnuson J."/>
            <person name="Spatafora J.W."/>
            <person name="Nagy L.G."/>
            <person name="Henrissat B."/>
            <person name="Grigoriev I.V."/>
            <person name="Yang Z.L."/>
            <person name="Xu J."/>
            <person name="Martin F.M."/>
        </authorList>
    </citation>
    <scope>NUCLEOTIDE SEQUENCE</scope>
    <source>
        <strain evidence="1">ATCC 28755</strain>
    </source>
</reference>
<name>A0ACB8A8I4_9AGAM</name>
<evidence type="ECO:0000313" key="1">
    <source>
        <dbReference type="EMBL" id="KAH7909398.1"/>
    </source>
</evidence>